<keyword evidence="1" id="KW-0812">Transmembrane</keyword>
<evidence type="ECO:0000256" key="1">
    <source>
        <dbReference type="SAM" id="Phobius"/>
    </source>
</evidence>
<organism evidence="2 3">
    <name type="scientific">Chenggangzhangella methanolivorans</name>
    <dbReference type="NCBI Taxonomy" id="1437009"/>
    <lineage>
        <taxon>Bacteria</taxon>
        <taxon>Pseudomonadati</taxon>
        <taxon>Pseudomonadota</taxon>
        <taxon>Alphaproteobacteria</taxon>
        <taxon>Hyphomicrobiales</taxon>
        <taxon>Methylopilaceae</taxon>
        <taxon>Chenggangzhangella</taxon>
    </lineage>
</organism>
<dbReference type="EMBL" id="CP081869">
    <property type="protein sequence ID" value="QZO01917.1"/>
    <property type="molecule type" value="Genomic_DNA"/>
</dbReference>
<keyword evidence="1" id="KW-1133">Transmembrane helix</keyword>
<keyword evidence="1" id="KW-0472">Membrane</keyword>
<dbReference type="RefSeq" id="WP_261405282.1">
    <property type="nucleotide sequence ID" value="NZ_CP081869.1"/>
</dbReference>
<accession>A0A9E6RCT1</accession>
<evidence type="ECO:0000313" key="2">
    <source>
        <dbReference type="EMBL" id="QZO01917.1"/>
    </source>
</evidence>
<dbReference type="AlphaFoldDB" id="A0A9E6RCT1"/>
<proteinExistence type="predicted"/>
<name>A0A9E6RCT1_9HYPH</name>
<protein>
    <submittedName>
        <fullName evidence="2">Uncharacterized protein</fullName>
    </submittedName>
</protein>
<keyword evidence="3" id="KW-1185">Reference proteome</keyword>
<evidence type="ECO:0000313" key="3">
    <source>
        <dbReference type="Proteomes" id="UP000825701"/>
    </source>
</evidence>
<gene>
    <name evidence="2" type="ORF">K6K41_11680</name>
</gene>
<dbReference type="Proteomes" id="UP000825701">
    <property type="component" value="Chromosome"/>
</dbReference>
<feature type="transmembrane region" description="Helical" evidence="1">
    <location>
        <begin position="68"/>
        <end position="86"/>
    </location>
</feature>
<sequence length="100" mass="10491">MARFRRADGDRRVPGGERLPQALARAARGRADVFPRAAADLYELAIGHPVETAAWAEGCGRTAVALDLLAGCGLLLLGALGLRVAARRAADPSASKRSRT</sequence>
<dbReference type="KEGG" id="cmet:K6K41_11680"/>
<reference evidence="2" key="1">
    <citation type="submission" date="2021-08" db="EMBL/GenBank/DDBJ databases">
        <authorList>
            <person name="Zhang H."/>
            <person name="Xu M."/>
            <person name="Yu Z."/>
            <person name="Yang L."/>
            <person name="Cai Y."/>
        </authorList>
    </citation>
    <scope>NUCLEOTIDE SEQUENCE</scope>
    <source>
        <strain evidence="2">CHL1</strain>
    </source>
</reference>